<reference evidence="1 2" key="1">
    <citation type="submission" date="2019-07" db="EMBL/GenBank/DDBJ databases">
        <title>The Draft Genome Sequence of Rhizobium tropici SARCC-755 Associated with Superior Nodulation on Pigeonpea (Cajanus cajan (L.) Millsp.).</title>
        <authorList>
            <person name="Bopape F.L."/>
            <person name="Hassen A.I."/>
            <person name="Swanevelder Z.H."/>
            <person name="Gwata E.T."/>
        </authorList>
    </citation>
    <scope>NUCLEOTIDE SEQUENCE [LARGE SCALE GENOMIC DNA]</scope>
    <source>
        <strain evidence="1 2">SARCC-755</strain>
    </source>
</reference>
<comment type="caution">
    <text evidence="1">The sequence shown here is derived from an EMBL/GenBank/DDBJ whole genome shotgun (WGS) entry which is preliminary data.</text>
</comment>
<sequence length="661" mass="68308">MPHPFFLLSQNYKPYGIAAASSLLVNGDYKMRNRVYRYILPVITFLLIATAAHADNVQTATNTAALSAMSVSGGPPAVMRLGYAAAGDAPPLVYIASSSPCSMNSGSGDGGAQVPSADGKCWVATFPAEGADIREWGAKADGTTLATSAFNAAFAAGNICVLVPPSTNGFYVDALTIPQGRCLRGSATAPGNYNAGYAGTSWIKCVAIANSTCVLSAASDGSHSPGIIERITIVGSPSVPNSGAVGYQMTDGYNITIRDLSVFNFDTCTKWGPTIAGIAAHVYNLNQGRCRTHYSVVDGFPEVYFYGGRWGMNNAGDFANSDDFVLFTRTTAVGAGGGPNTVILDGIQFNPGVGGVGCAFKWGGYTGSGGAQQVFKITNSHVEYHTYTGSNAKGFFCSDNTVPTIRALWIDNVDGDNGLTGGLFNFNSATALQEFHIKDTTWNCSGTSIDFSASTSYGEANFFTHNTWCGTVAWAGGSSTSLFLNQNTDIGKLTLSGPWGNLVNSDNMVGGLADTATGNISASGFGQIAWTPVVKFGGSGGSSTGWTYTSSGFAARLPNGGFKLHGEITFSAKAGGSATGSFNVSGSPYLCSTSGAGDPGGGTPMVLLNMSGLVSSVQAQMLSDSTVVLTQYASVGQVVLTDANFTASSQIQFDVECNKAQ</sequence>
<dbReference type="OrthoDB" id="8452262at2"/>
<dbReference type="InterPro" id="IPR012334">
    <property type="entry name" value="Pectin_lyas_fold"/>
</dbReference>
<dbReference type="EMBL" id="VNIP01000008">
    <property type="protein sequence ID" value="KAA1180421.1"/>
    <property type="molecule type" value="Genomic_DNA"/>
</dbReference>
<dbReference type="Gene3D" id="2.160.20.10">
    <property type="entry name" value="Single-stranded right-handed beta-helix, Pectin lyase-like"/>
    <property type="match status" value="1"/>
</dbReference>
<accession>A0A5B0W2Z2</accession>
<dbReference type="AlphaFoldDB" id="A0A5B0W2Z2"/>
<evidence type="ECO:0000313" key="1">
    <source>
        <dbReference type="EMBL" id="KAA1180421.1"/>
    </source>
</evidence>
<gene>
    <name evidence="1" type="ORF">FP026_16455</name>
</gene>
<proteinExistence type="predicted"/>
<organism evidence="1 2">
    <name type="scientific">Rhizobium tropici</name>
    <dbReference type="NCBI Taxonomy" id="398"/>
    <lineage>
        <taxon>Bacteria</taxon>
        <taxon>Pseudomonadati</taxon>
        <taxon>Pseudomonadota</taxon>
        <taxon>Alphaproteobacteria</taxon>
        <taxon>Hyphomicrobiales</taxon>
        <taxon>Rhizobiaceae</taxon>
        <taxon>Rhizobium/Agrobacterium group</taxon>
        <taxon>Rhizobium</taxon>
    </lineage>
</organism>
<name>A0A5B0W2Z2_RHITR</name>
<evidence type="ECO:0000313" key="2">
    <source>
        <dbReference type="Proteomes" id="UP000323608"/>
    </source>
</evidence>
<protein>
    <submittedName>
        <fullName evidence="1">Uncharacterized protein</fullName>
    </submittedName>
</protein>
<dbReference type="RefSeq" id="WP_149635674.1">
    <property type="nucleotide sequence ID" value="NZ_VNIP01000008.1"/>
</dbReference>
<dbReference type="Proteomes" id="UP000323608">
    <property type="component" value="Unassembled WGS sequence"/>
</dbReference>